<keyword evidence="1" id="KW-0808">Transferase</keyword>
<gene>
    <name evidence="1" type="ORF">LY56_01790</name>
</gene>
<dbReference type="AlphaFoldDB" id="A0A2W7S2B2"/>
<dbReference type="GO" id="GO:0016740">
    <property type="term" value="F:transferase activity"/>
    <property type="evidence" value="ECO:0007669"/>
    <property type="project" value="UniProtKB-KW"/>
</dbReference>
<sequence length="342" mass="39429">MFTPLPHMTNRWFEFRMRWKRRRLRLRAIAKSRELTCVRRGQWGKQDILLFCTLRNEAERIDWFLHHYRRLGVQHFIFIDNGSTDGTRETILAQPDTTVYATQASYKHARFGMDWVTWLMLRHGNGHWCVVADADELLIYPHWHSRPLSALTGWLEGERQVAMPAMMLELYPKGPLDAATCLPGADPCATLNWFDAANYTITHKPLLDCLLIQGGPRARCFFTDSPNRAPTLTKLPLIKWSWHNAWVNSTHSILPRALNRSFATCGGEQISGVLLHTKFMATVVEKSRIEKARAQHFGNAPVFDQYYDAVARAPDLWCPTSTRLEGWQQLEELGLISRGGWA</sequence>
<protein>
    <submittedName>
        <fullName evidence="1">Glycosyl transferase family 2</fullName>
    </submittedName>
</protein>
<dbReference type="SUPFAM" id="SSF53448">
    <property type="entry name" value="Nucleotide-diphospho-sugar transferases"/>
    <property type="match status" value="1"/>
</dbReference>
<dbReference type="STRING" id="121821.GCA_001870675_00817"/>
<dbReference type="Pfam" id="PF13704">
    <property type="entry name" value="Glyco_tranf_2_4"/>
    <property type="match status" value="1"/>
</dbReference>
<dbReference type="Proteomes" id="UP000249364">
    <property type="component" value="Unassembled WGS sequence"/>
</dbReference>
<accession>A0A2W7S2B2</accession>
<dbReference type="EMBL" id="QKZQ01000007">
    <property type="protein sequence ID" value="PZX44542.1"/>
    <property type="molecule type" value="Genomic_DNA"/>
</dbReference>
<comment type="caution">
    <text evidence="1">The sequence shown here is derived from an EMBL/GenBank/DDBJ whole genome shotgun (WGS) entry which is preliminary data.</text>
</comment>
<evidence type="ECO:0000313" key="1">
    <source>
        <dbReference type="EMBL" id="PZX44542.1"/>
    </source>
</evidence>
<organism evidence="1 2">
    <name type="scientific">Roseinatronobacter thiooxidans</name>
    <dbReference type="NCBI Taxonomy" id="121821"/>
    <lineage>
        <taxon>Bacteria</taxon>
        <taxon>Pseudomonadati</taxon>
        <taxon>Pseudomonadota</taxon>
        <taxon>Alphaproteobacteria</taxon>
        <taxon>Rhodobacterales</taxon>
        <taxon>Paracoccaceae</taxon>
        <taxon>Roseinatronobacter</taxon>
    </lineage>
</organism>
<evidence type="ECO:0000313" key="2">
    <source>
        <dbReference type="Proteomes" id="UP000249364"/>
    </source>
</evidence>
<proteinExistence type="predicted"/>
<keyword evidence="2" id="KW-1185">Reference proteome</keyword>
<dbReference type="RefSeq" id="WP_071469748.1">
    <property type="nucleotide sequence ID" value="NZ_QKZQ01000007.1"/>
</dbReference>
<reference evidence="1 2" key="1">
    <citation type="submission" date="2018-06" db="EMBL/GenBank/DDBJ databases">
        <title>Genomic Encyclopedia of Archaeal and Bacterial Type Strains, Phase II (KMG-II): from individual species to whole genera.</title>
        <authorList>
            <person name="Goeker M."/>
        </authorList>
    </citation>
    <scope>NUCLEOTIDE SEQUENCE [LARGE SCALE GENOMIC DNA]</scope>
    <source>
        <strain evidence="1 2">DSM 13087</strain>
    </source>
</reference>
<dbReference type="Gene3D" id="3.90.550.10">
    <property type="entry name" value="Spore Coat Polysaccharide Biosynthesis Protein SpsA, Chain A"/>
    <property type="match status" value="1"/>
</dbReference>
<name>A0A2W7S2B2_9RHOB</name>
<dbReference type="InterPro" id="IPR029044">
    <property type="entry name" value="Nucleotide-diphossugar_trans"/>
</dbReference>